<dbReference type="PANTHER" id="PTHR24365">
    <property type="entry name" value="TOLL-LIKE RECEPTOR"/>
    <property type="match status" value="1"/>
</dbReference>
<sequence length="744" mass="83282">MNQGAYIIFVLAMLRHGVVEGTNCTNSCEDVPDLCSNHGTCYLNTTTCQHGCYCSSSFSGQRCELVTDDITTTTTLRPSSERQCVLGFECIHGYCDKDGPSFSCVCDYGWDGAFCETFQCPLNCPNSADCVLGNDGFQCKEKVTTTKQPFSTQRATPNLTTTTSLPTTTLRPSTERQCVLGFECIHGYCDKDGPNFSCVCDYGWDGAFCETFQCPLNCPNSADCVLGNDGFQCKEKVTTTKQPFSTQRATPNLTTTTSLPTTTLRPISERQCVRGFECIHGYCKKDGSAFFCSCDDGWEGFFCHRFICPLDCPSNTDCIMVGDTFKCKTKETTTTPSTTPSRDTPSTLKPSPVSTDNSIEVHACSANYTKRPLSERQCMPNFVCEYGVCEMTEGDIGAILECVCDDGGSGGLCQDLCCMPCSKFGHCKTLSNGTEFCQCQFNYEGDLCEMKEKLSTPAPSSTEVALWPLWVSAIVLVCLIVAAVLLFFWMWRNRVTIVMKIVHYFQAYEDDDEKTWDAFVSYKSADIDQKFVLNTLFPKLEKELGFTLCLHHRDFLPGETIANNIINAIDNSRRTILILTPRYVTSEFTRFEYQVAQHEMLKRKHKIIPILLEDIADVNDNMDPNLKQIIKSVTYLAYPGADSTEKKIDHFWKKLTLSMPKKRATEERQKQQKEKADEKGKKNVDVVDKYHDDVEGKLGKNGLGNPAFVTDVVLSVEDEQKIHENEKELIGNLKGINIIDWTHL</sequence>
<evidence type="ECO:0000256" key="6">
    <source>
        <dbReference type="PROSITE-ProRule" id="PRU00076"/>
    </source>
</evidence>
<dbReference type="EMBL" id="NEDP02076671">
    <property type="protein sequence ID" value="OWF36139.1"/>
    <property type="molecule type" value="Genomic_DNA"/>
</dbReference>
<gene>
    <name evidence="12" type="ORF">KP79_PYT03261</name>
</gene>
<evidence type="ECO:0000256" key="2">
    <source>
        <dbReference type="ARBA" id="ARBA00022692"/>
    </source>
</evidence>
<comment type="subcellular location">
    <subcellularLocation>
        <location evidence="1">Membrane</location>
    </subcellularLocation>
</comment>
<keyword evidence="5 8" id="KW-0472">Membrane</keyword>
<protein>
    <submittedName>
        <fullName evidence="12">Protein toll</fullName>
    </submittedName>
</protein>
<keyword evidence="2 8" id="KW-0812">Transmembrane</keyword>
<evidence type="ECO:0000256" key="9">
    <source>
        <dbReference type="SAM" id="SignalP"/>
    </source>
</evidence>
<feature type="disulfide bond" evidence="6">
    <location>
        <begin position="106"/>
        <end position="115"/>
    </location>
</feature>
<dbReference type="InterPro" id="IPR000742">
    <property type="entry name" value="EGF"/>
</dbReference>
<dbReference type="Pfam" id="PF01582">
    <property type="entry name" value="TIR"/>
    <property type="match status" value="1"/>
</dbReference>
<dbReference type="AlphaFoldDB" id="A0A210PI26"/>
<dbReference type="PANTHER" id="PTHR24365:SF541">
    <property type="entry name" value="PROTEIN TOLL-RELATED"/>
    <property type="match status" value="1"/>
</dbReference>
<evidence type="ECO:0000256" key="5">
    <source>
        <dbReference type="ARBA" id="ARBA00023136"/>
    </source>
</evidence>
<proteinExistence type="predicted"/>
<evidence type="ECO:0000256" key="4">
    <source>
        <dbReference type="ARBA" id="ARBA00022989"/>
    </source>
</evidence>
<dbReference type="OrthoDB" id="1421090at2759"/>
<feature type="signal peptide" evidence="9">
    <location>
        <begin position="1"/>
        <end position="21"/>
    </location>
</feature>
<feature type="domain" description="TIR" evidence="11">
    <location>
        <begin position="514"/>
        <end position="659"/>
    </location>
</feature>
<feature type="region of interest" description="Disordered" evidence="7">
    <location>
        <begin position="662"/>
        <end position="682"/>
    </location>
</feature>
<dbReference type="PROSITE" id="PS01186">
    <property type="entry name" value="EGF_2"/>
    <property type="match status" value="3"/>
</dbReference>
<feature type="chain" id="PRO_5012577892" evidence="9">
    <location>
        <begin position="22"/>
        <end position="744"/>
    </location>
</feature>
<dbReference type="PROSITE" id="PS50026">
    <property type="entry name" value="EGF_3"/>
    <property type="match status" value="1"/>
</dbReference>
<evidence type="ECO:0000256" key="1">
    <source>
        <dbReference type="ARBA" id="ARBA00004370"/>
    </source>
</evidence>
<dbReference type="InterPro" id="IPR000157">
    <property type="entry name" value="TIR_dom"/>
</dbReference>
<feature type="transmembrane region" description="Helical" evidence="8">
    <location>
        <begin position="467"/>
        <end position="491"/>
    </location>
</feature>
<dbReference type="Proteomes" id="UP000242188">
    <property type="component" value="Unassembled WGS sequence"/>
</dbReference>
<reference evidence="12 13" key="1">
    <citation type="journal article" date="2017" name="Nat. Ecol. Evol.">
        <title>Scallop genome provides insights into evolution of bilaterian karyotype and development.</title>
        <authorList>
            <person name="Wang S."/>
            <person name="Zhang J."/>
            <person name="Jiao W."/>
            <person name="Li J."/>
            <person name="Xun X."/>
            <person name="Sun Y."/>
            <person name="Guo X."/>
            <person name="Huan P."/>
            <person name="Dong B."/>
            <person name="Zhang L."/>
            <person name="Hu X."/>
            <person name="Sun X."/>
            <person name="Wang J."/>
            <person name="Zhao C."/>
            <person name="Wang Y."/>
            <person name="Wang D."/>
            <person name="Huang X."/>
            <person name="Wang R."/>
            <person name="Lv J."/>
            <person name="Li Y."/>
            <person name="Zhang Z."/>
            <person name="Liu B."/>
            <person name="Lu W."/>
            <person name="Hui Y."/>
            <person name="Liang J."/>
            <person name="Zhou Z."/>
            <person name="Hou R."/>
            <person name="Li X."/>
            <person name="Liu Y."/>
            <person name="Li H."/>
            <person name="Ning X."/>
            <person name="Lin Y."/>
            <person name="Zhao L."/>
            <person name="Xing Q."/>
            <person name="Dou J."/>
            <person name="Li Y."/>
            <person name="Mao J."/>
            <person name="Guo H."/>
            <person name="Dou H."/>
            <person name="Li T."/>
            <person name="Mu C."/>
            <person name="Jiang W."/>
            <person name="Fu Q."/>
            <person name="Fu X."/>
            <person name="Miao Y."/>
            <person name="Liu J."/>
            <person name="Yu Q."/>
            <person name="Li R."/>
            <person name="Liao H."/>
            <person name="Li X."/>
            <person name="Kong Y."/>
            <person name="Jiang Z."/>
            <person name="Chourrout D."/>
            <person name="Li R."/>
            <person name="Bao Z."/>
        </authorList>
    </citation>
    <scope>NUCLEOTIDE SEQUENCE [LARGE SCALE GENOMIC DNA]</scope>
    <source>
        <strain evidence="12 13">PY_sf001</strain>
    </source>
</reference>
<dbReference type="PRINTS" id="PR01537">
    <property type="entry name" value="INTRLKN1R1F"/>
</dbReference>
<dbReference type="SUPFAM" id="SSF52200">
    <property type="entry name" value="Toll/Interleukin receptor TIR domain"/>
    <property type="match status" value="1"/>
</dbReference>
<evidence type="ECO:0000256" key="8">
    <source>
        <dbReference type="SAM" id="Phobius"/>
    </source>
</evidence>
<keyword evidence="6" id="KW-0245">EGF-like domain</keyword>
<keyword evidence="6" id="KW-1015">Disulfide bond</keyword>
<dbReference type="InterPro" id="IPR035897">
    <property type="entry name" value="Toll_tir_struct_dom_sf"/>
</dbReference>
<keyword evidence="3 9" id="KW-0732">Signal</keyword>
<evidence type="ECO:0000313" key="12">
    <source>
        <dbReference type="EMBL" id="OWF36139.1"/>
    </source>
</evidence>
<evidence type="ECO:0000256" key="3">
    <source>
        <dbReference type="ARBA" id="ARBA00022729"/>
    </source>
</evidence>
<dbReference type="GO" id="GO:0038023">
    <property type="term" value="F:signaling receptor activity"/>
    <property type="evidence" value="ECO:0007669"/>
    <property type="project" value="TreeGrafter"/>
</dbReference>
<dbReference type="PROSITE" id="PS00022">
    <property type="entry name" value="EGF_1"/>
    <property type="match status" value="5"/>
</dbReference>
<feature type="compositionally biased region" description="Basic and acidic residues" evidence="7">
    <location>
        <begin position="663"/>
        <end position="682"/>
    </location>
</feature>
<name>A0A210PI26_MIZYE</name>
<dbReference type="Gene3D" id="3.40.50.10140">
    <property type="entry name" value="Toll/interleukin-1 receptor homology (TIR) domain"/>
    <property type="match status" value="1"/>
</dbReference>
<evidence type="ECO:0000259" key="10">
    <source>
        <dbReference type="PROSITE" id="PS50026"/>
    </source>
</evidence>
<feature type="compositionally biased region" description="Low complexity" evidence="7">
    <location>
        <begin position="332"/>
        <end position="347"/>
    </location>
</feature>
<dbReference type="SMART" id="SM00181">
    <property type="entry name" value="EGF"/>
    <property type="match status" value="6"/>
</dbReference>
<organism evidence="12 13">
    <name type="scientific">Mizuhopecten yessoensis</name>
    <name type="common">Japanese scallop</name>
    <name type="synonym">Patinopecten yessoensis</name>
    <dbReference type="NCBI Taxonomy" id="6573"/>
    <lineage>
        <taxon>Eukaryota</taxon>
        <taxon>Metazoa</taxon>
        <taxon>Spiralia</taxon>
        <taxon>Lophotrochozoa</taxon>
        <taxon>Mollusca</taxon>
        <taxon>Bivalvia</taxon>
        <taxon>Autobranchia</taxon>
        <taxon>Pteriomorphia</taxon>
        <taxon>Pectinida</taxon>
        <taxon>Pectinoidea</taxon>
        <taxon>Pectinidae</taxon>
        <taxon>Mizuhopecten</taxon>
    </lineage>
</organism>
<keyword evidence="4 8" id="KW-1133">Transmembrane helix</keyword>
<dbReference type="GO" id="GO:0007165">
    <property type="term" value="P:signal transduction"/>
    <property type="evidence" value="ECO:0007669"/>
    <property type="project" value="InterPro"/>
</dbReference>
<evidence type="ECO:0000256" key="7">
    <source>
        <dbReference type="SAM" id="MobiDB-lite"/>
    </source>
</evidence>
<dbReference type="SMART" id="SM00255">
    <property type="entry name" value="TIR"/>
    <property type="match status" value="1"/>
</dbReference>
<keyword evidence="13" id="KW-1185">Reference proteome</keyword>
<evidence type="ECO:0000259" key="11">
    <source>
        <dbReference type="PROSITE" id="PS50104"/>
    </source>
</evidence>
<feature type="region of interest" description="Disordered" evidence="7">
    <location>
        <begin position="330"/>
        <end position="354"/>
    </location>
</feature>
<evidence type="ECO:0000313" key="13">
    <source>
        <dbReference type="Proteomes" id="UP000242188"/>
    </source>
</evidence>
<comment type="caution">
    <text evidence="12">The sequence shown here is derived from an EMBL/GenBank/DDBJ whole genome shotgun (WGS) entry which is preliminary data.</text>
</comment>
<dbReference type="GO" id="GO:0005886">
    <property type="term" value="C:plasma membrane"/>
    <property type="evidence" value="ECO:0007669"/>
    <property type="project" value="TreeGrafter"/>
</dbReference>
<feature type="domain" description="EGF-like" evidence="10">
    <location>
        <begin position="86"/>
        <end position="116"/>
    </location>
</feature>
<dbReference type="PROSITE" id="PS50104">
    <property type="entry name" value="TIR"/>
    <property type="match status" value="1"/>
</dbReference>
<dbReference type="Gene3D" id="2.10.25.10">
    <property type="entry name" value="Laminin"/>
    <property type="match status" value="3"/>
</dbReference>
<comment type="caution">
    <text evidence="6">Lacks conserved residue(s) required for the propagation of feature annotation.</text>
</comment>
<dbReference type="STRING" id="6573.A0A210PI26"/>
<accession>A0A210PI26</accession>